<reference evidence="8 9" key="1">
    <citation type="journal article" date="2009" name="PLoS Genet.">
        <title>The genome of Nectria haematococca: contribution of supernumerary chromosomes to gene expansion.</title>
        <authorList>
            <person name="Coleman J.J."/>
            <person name="Rounsley S.D."/>
            <person name="Rodriguez-Carres M."/>
            <person name="Kuo A."/>
            <person name="Wasmann C.C."/>
            <person name="Grimwood J."/>
            <person name="Schmutz J."/>
            <person name="Taga M."/>
            <person name="White G.J."/>
            <person name="Zhou S."/>
            <person name="Schwartz D.C."/>
            <person name="Freitag M."/>
            <person name="Ma L.J."/>
            <person name="Danchin E.G."/>
            <person name="Henrissat B."/>
            <person name="Coutinho P.M."/>
            <person name="Nelson D.R."/>
            <person name="Straney D."/>
            <person name="Napoli C.A."/>
            <person name="Barker B.M."/>
            <person name="Gribskov M."/>
            <person name="Rep M."/>
            <person name="Kroken S."/>
            <person name="Molnar I."/>
            <person name="Rensing C."/>
            <person name="Kennell J.C."/>
            <person name="Zamora J."/>
            <person name="Farman M.L."/>
            <person name="Selker E.U."/>
            <person name="Salamov A."/>
            <person name="Shapiro H."/>
            <person name="Pangilinan J."/>
            <person name="Lindquist E."/>
            <person name="Lamers C."/>
            <person name="Grigoriev I.V."/>
            <person name="Geiser D.M."/>
            <person name="Covert S.F."/>
            <person name="Temporini E."/>
            <person name="Vanetten H.D."/>
        </authorList>
    </citation>
    <scope>NUCLEOTIDE SEQUENCE [LARGE SCALE GENOMIC DNA]</scope>
    <source>
        <strain evidence="9">ATCC MYA-4622 / CBS 123669 / FGSC 9596 / NRRL 45880 / 77-13-4</strain>
    </source>
</reference>
<evidence type="ECO:0000313" key="8">
    <source>
        <dbReference type="EMBL" id="EEU41795.1"/>
    </source>
</evidence>
<protein>
    <submittedName>
        <fullName evidence="8">Uncharacterized protein</fullName>
    </submittedName>
</protein>
<name>C7Z392_FUSV7</name>
<dbReference type="InParanoid" id="C7Z392"/>
<evidence type="ECO:0000256" key="6">
    <source>
        <dbReference type="ARBA" id="ARBA00023004"/>
    </source>
</evidence>
<keyword evidence="3" id="KW-0349">Heme</keyword>
<accession>C7Z392</accession>
<dbReference type="GeneID" id="9675941"/>
<dbReference type="PANTHER" id="PTHR46206:SF2">
    <property type="entry name" value="CYTOCHROME P450 MONOOXYGENASE AUSG-RELATED"/>
    <property type="match status" value="1"/>
</dbReference>
<evidence type="ECO:0000256" key="4">
    <source>
        <dbReference type="ARBA" id="ARBA00022723"/>
    </source>
</evidence>
<keyword evidence="5" id="KW-0560">Oxidoreductase</keyword>
<evidence type="ECO:0000256" key="3">
    <source>
        <dbReference type="ARBA" id="ARBA00022617"/>
    </source>
</evidence>
<organism evidence="8 9">
    <name type="scientific">Fusarium vanettenii (strain ATCC MYA-4622 / CBS 123669 / FGSC 9596 / NRRL 45880 / 77-13-4)</name>
    <name type="common">Fusarium solani subsp. pisi</name>
    <dbReference type="NCBI Taxonomy" id="660122"/>
    <lineage>
        <taxon>Eukaryota</taxon>
        <taxon>Fungi</taxon>
        <taxon>Dikarya</taxon>
        <taxon>Ascomycota</taxon>
        <taxon>Pezizomycotina</taxon>
        <taxon>Sordariomycetes</taxon>
        <taxon>Hypocreomycetidae</taxon>
        <taxon>Hypocreales</taxon>
        <taxon>Nectriaceae</taxon>
        <taxon>Fusarium</taxon>
        <taxon>Fusarium solani species complex</taxon>
        <taxon>Fusarium vanettenii</taxon>
    </lineage>
</organism>
<dbReference type="GO" id="GO:0020037">
    <property type="term" value="F:heme binding"/>
    <property type="evidence" value="ECO:0007669"/>
    <property type="project" value="InterPro"/>
</dbReference>
<dbReference type="VEuPathDB" id="FungiDB:NECHADRAFT_87868"/>
<evidence type="ECO:0000256" key="7">
    <source>
        <dbReference type="ARBA" id="ARBA00023033"/>
    </source>
</evidence>
<dbReference type="InterPro" id="IPR036396">
    <property type="entry name" value="Cyt_P450_sf"/>
</dbReference>
<comment type="similarity">
    <text evidence="2">Belongs to the cytochrome P450 family.</text>
</comment>
<proteinExistence type="inferred from homology"/>
<dbReference type="EMBL" id="GG698907">
    <property type="protein sequence ID" value="EEU41795.1"/>
    <property type="molecule type" value="Genomic_DNA"/>
</dbReference>
<keyword evidence="6" id="KW-0408">Iron</keyword>
<sequence>MWSTCSCLSFNLSMILGKYGELEWYWIISSSSMMHWNPASEKSTSPSPGFKRCLLVLDFSLNFGNLTFTSNFDLLINMPEITENTPPSLLAQLSVLALQPYASLSGVLALMIILAIFKAVFDQDEKLIPGYAAVEHKQRVGLMPGMAGFLFDVHSSEVFKGVVRTQLTQSLGRITAALSSETAAALEEYFPPRNDWQECVFYPTTVDLVFRLSARVFLGEGICRNKGWLKVSGAYAVEGIEFTRVLRFWKPIVRPIVQFFLSERLQMMKSERVARRIINEELERRCLEQTEGARAGRPVRKYDDALQWLQDWSVLKESQRRNPVHLTIMTRIAEGNVTFSDGLKVRKGDMLTVTTPEVMMDSELFPELERFIGDRFLKLR</sequence>
<dbReference type="HOGENOM" id="CLU_727783_0_0_1"/>
<evidence type="ECO:0000256" key="2">
    <source>
        <dbReference type="ARBA" id="ARBA00010617"/>
    </source>
</evidence>
<dbReference type="Gene3D" id="1.10.630.10">
    <property type="entry name" value="Cytochrome P450"/>
    <property type="match status" value="1"/>
</dbReference>
<keyword evidence="7" id="KW-0503">Monooxygenase</keyword>
<evidence type="ECO:0000313" key="9">
    <source>
        <dbReference type="Proteomes" id="UP000005206"/>
    </source>
</evidence>
<evidence type="ECO:0000256" key="1">
    <source>
        <dbReference type="ARBA" id="ARBA00001971"/>
    </source>
</evidence>
<dbReference type="GO" id="GO:0004497">
    <property type="term" value="F:monooxygenase activity"/>
    <property type="evidence" value="ECO:0007669"/>
    <property type="project" value="UniProtKB-KW"/>
</dbReference>
<keyword evidence="9" id="KW-1185">Reference proteome</keyword>
<dbReference type="GO" id="GO:0005506">
    <property type="term" value="F:iron ion binding"/>
    <property type="evidence" value="ECO:0007669"/>
    <property type="project" value="InterPro"/>
</dbReference>
<dbReference type="eggNOG" id="KOG0157">
    <property type="taxonomic scope" value="Eukaryota"/>
</dbReference>
<dbReference type="PANTHER" id="PTHR46206">
    <property type="entry name" value="CYTOCHROME P450"/>
    <property type="match status" value="1"/>
</dbReference>
<dbReference type="KEGG" id="nhe:NECHADRAFT_87868"/>
<evidence type="ECO:0000256" key="5">
    <source>
        <dbReference type="ARBA" id="ARBA00023002"/>
    </source>
</evidence>
<comment type="cofactor">
    <cofactor evidence="1">
        <name>heme</name>
        <dbReference type="ChEBI" id="CHEBI:30413"/>
    </cofactor>
</comment>
<keyword evidence="4" id="KW-0479">Metal-binding</keyword>
<dbReference type="RefSeq" id="XP_003047508.1">
    <property type="nucleotide sequence ID" value="XM_003047462.1"/>
</dbReference>
<dbReference type="OrthoDB" id="1844152at2759"/>
<dbReference type="InterPro" id="IPR001128">
    <property type="entry name" value="Cyt_P450"/>
</dbReference>
<gene>
    <name evidence="8" type="ORF">NECHADRAFT_87868</name>
</gene>
<dbReference type="SUPFAM" id="SSF48264">
    <property type="entry name" value="Cytochrome P450"/>
    <property type="match status" value="1"/>
</dbReference>
<dbReference type="Proteomes" id="UP000005206">
    <property type="component" value="Chromosome 12"/>
</dbReference>
<dbReference type="GO" id="GO:0016705">
    <property type="term" value="F:oxidoreductase activity, acting on paired donors, with incorporation or reduction of molecular oxygen"/>
    <property type="evidence" value="ECO:0007669"/>
    <property type="project" value="InterPro"/>
</dbReference>
<dbReference type="Pfam" id="PF00067">
    <property type="entry name" value="p450"/>
    <property type="match status" value="1"/>
</dbReference>
<dbReference type="AlphaFoldDB" id="C7Z392"/>